<dbReference type="SUPFAM" id="SSF54001">
    <property type="entry name" value="Cysteine proteinases"/>
    <property type="match status" value="1"/>
</dbReference>
<dbReference type="InterPro" id="IPR038765">
    <property type="entry name" value="Papain-like_cys_pep_sf"/>
</dbReference>
<dbReference type="InterPro" id="IPR013128">
    <property type="entry name" value="Peptidase_C1A"/>
</dbReference>
<gene>
    <name evidence="8" type="primary">LOC104703972</name>
</gene>
<proteinExistence type="inferred from homology"/>
<evidence type="ECO:0000256" key="5">
    <source>
        <dbReference type="SAM" id="MobiDB-lite"/>
    </source>
</evidence>
<dbReference type="Gene3D" id="3.90.70.10">
    <property type="entry name" value="Cysteine proteinases"/>
    <property type="match status" value="1"/>
</dbReference>
<reference evidence="7" key="1">
    <citation type="journal article" date="2014" name="Nat. Commun.">
        <title>The emerging biofuel crop Camelina sativa retains a highly undifferentiated hexaploid genome structure.</title>
        <authorList>
            <person name="Kagale S."/>
            <person name="Koh C."/>
            <person name="Nixon J."/>
            <person name="Bollina V."/>
            <person name="Clarke W.E."/>
            <person name="Tuteja R."/>
            <person name="Spillane C."/>
            <person name="Robinson S.J."/>
            <person name="Links M.G."/>
            <person name="Clarke C."/>
            <person name="Higgins E.E."/>
            <person name="Huebert T."/>
            <person name="Sharpe A.G."/>
            <person name="Parkin I.A."/>
        </authorList>
    </citation>
    <scope>NUCLEOTIDE SEQUENCE [LARGE SCALE GENOMIC DNA]</scope>
    <source>
        <strain evidence="7">cv. DH55</strain>
    </source>
</reference>
<feature type="domain" description="Peptidase C1A papain C-terminal" evidence="6">
    <location>
        <begin position="51"/>
        <end position="282"/>
    </location>
</feature>
<evidence type="ECO:0000259" key="6">
    <source>
        <dbReference type="SMART" id="SM00645"/>
    </source>
</evidence>
<name>A0ABM0SZG6_CAMSA</name>
<protein>
    <submittedName>
        <fullName evidence="8">Uncharacterized protein LOC104703972</fullName>
    </submittedName>
</protein>
<sequence length="291" mass="32739">MDQIGQMKLMVFDSMASDIVGCPVSNLPDGSWDEIDDPEALPNSIKNLVSRVLSNDTTEKEEEIPADSNDQKLFTMGDRRQRAKGKKKTVGSSRSDYPEDIPEGCKKTNELEKCEKKIVKGRMIQEEDCTCIIETESEGSSCSNSKSKNKKKSSKVEKAKADPCFGKMKDKKVFKIRNLHVVKDVDERKLIELLQKGPIAVSIAVANDFKLFKGDEVHKGYPKSGRKALRDHMVLLTGYGTTSDGVHYWEFQNSYGLEWGKDGFGRLIRQCSQEKEEPSLINAYIYPEILA</sequence>
<organism evidence="7 8">
    <name type="scientific">Camelina sativa</name>
    <name type="common">False flax</name>
    <name type="synonym">Myagrum sativum</name>
    <dbReference type="NCBI Taxonomy" id="90675"/>
    <lineage>
        <taxon>Eukaryota</taxon>
        <taxon>Viridiplantae</taxon>
        <taxon>Streptophyta</taxon>
        <taxon>Embryophyta</taxon>
        <taxon>Tracheophyta</taxon>
        <taxon>Spermatophyta</taxon>
        <taxon>Magnoliopsida</taxon>
        <taxon>eudicotyledons</taxon>
        <taxon>Gunneridae</taxon>
        <taxon>Pentapetalae</taxon>
        <taxon>rosids</taxon>
        <taxon>malvids</taxon>
        <taxon>Brassicales</taxon>
        <taxon>Brassicaceae</taxon>
        <taxon>Camelineae</taxon>
        <taxon>Camelina</taxon>
    </lineage>
</organism>
<dbReference type="Proteomes" id="UP000694864">
    <property type="component" value="Chromosome 1"/>
</dbReference>
<comment type="similarity">
    <text evidence="1">Belongs to the peptidase C1 family.</text>
</comment>
<dbReference type="PANTHER" id="PTHR12411">
    <property type="entry name" value="CYSTEINE PROTEASE FAMILY C1-RELATED"/>
    <property type="match status" value="1"/>
</dbReference>
<keyword evidence="3" id="KW-0378">Hydrolase</keyword>
<evidence type="ECO:0000313" key="8">
    <source>
        <dbReference type="RefSeq" id="XP_010418374.2"/>
    </source>
</evidence>
<dbReference type="InterPro" id="IPR000668">
    <property type="entry name" value="Peptidase_C1A_C"/>
</dbReference>
<evidence type="ECO:0000256" key="1">
    <source>
        <dbReference type="ARBA" id="ARBA00008455"/>
    </source>
</evidence>
<reference evidence="8" key="2">
    <citation type="submission" date="2025-08" db="UniProtKB">
        <authorList>
            <consortium name="RefSeq"/>
        </authorList>
    </citation>
    <scope>IDENTIFICATION</scope>
    <source>
        <tissue evidence="8">Leaf</tissue>
    </source>
</reference>
<keyword evidence="2" id="KW-0645">Protease</keyword>
<feature type="region of interest" description="Disordered" evidence="5">
    <location>
        <begin position="56"/>
        <end position="104"/>
    </location>
</feature>
<evidence type="ECO:0000256" key="2">
    <source>
        <dbReference type="ARBA" id="ARBA00022670"/>
    </source>
</evidence>
<keyword evidence="4" id="KW-0788">Thiol protease</keyword>
<dbReference type="RefSeq" id="XP_010418374.2">
    <property type="nucleotide sequence ID" value="XM_010420072.2"/>
</dbReference>
<dbReference type="SMART" id="SM00645">
    <property type="entry name" value="Pept_C1"/>
    <property type="match status" value="1"/>
</dbReference>
<dbReference type="Pfam" id="PF00112">
    <property type="entry name" value="Peptidase_C1"/>
    <property type="match status" value="1"/>
</dbReference>
<dbReference type="GeneID" id="104703972"/>
<keyword evidence="7" id="KW-1185">Reference proteome</keyword>
<evidence type="ECO:0000256" key="4">
    <source>
        <dbReference type="ARBA" id="ARBA00022807"/>
    </source>
</evidence>
<evidence type="ECO:0000256" key="3">
    <source>
        <dbReference type="ARBA" id="ARBA00022801"/>
    </source>
</evidence>
<evidence type="ECO:0000313" key="7">
    <source>
        <dbReference type="Proteomes" id="UP000694864"/>
    </source>
</evidence>
<accession>A0ABM0SZG6</accession>